<dbReference type="Proteomes" id="UP001489897">
    <property type="component" value="Unassembled WGS sequence"/>
</dbReference>
<evidence type="ECO:0000313" key="4">
    <source>
        <dbReference type="Proteomes" id="UP001489897"/>
    </source>
</evidence>
<proteinExistence type="predicted"/>
<protein>
    <submittedName>
        <fullName evidence="3">H-NS family nucleoid-associated regulatory protein</fullName>
    </submittedName>
</protein>
<dbReference type="InterPro" id="IPR027444">
    <property type="entry name" value="H-NS_C_dom"/>
</dbReference>
<sequence length="143" mass="15645">MSSVGSRGILAARVLQLPAQQQIVARRVHRMDERKRESIVAYLRRRMAEFGIKPEDIATSISADQERLRAVRFRDASGNSWDGKGAPPQWVVQATSAGQSLEHFAIDSASSRDPGKRTGADWRNDPFAGTRLATVKTEGVGAA</sequence>
<dbReference type="SUPFAM" id="SSF81273">
    <property type="entry name" value="H-NS histone-like proteins"/>
    <property type="match status" value="1"/>
</dbReference>
<feature type="domain" description="DNA-binding protein H-NS-like C-terminal" evidence="2">
    <location>
        <begin position="72"/>
        <end position="106"/>
    </location>
</feature>
<feature type="region of interest" description="Disordered" evidence="1">
    <location>
        <begin position="105"/>
        <end position="126"/>
    </location>
</feature>
<dbReference type="Pfam" id="PF00816">
    <property type="entry name" value="Histone_HNS"/>
    <property type="match status" value="1"/>
</dbReference>
<gene>
    <name evidence="3" type="ORF">VSR73_38020</name>
</gene>
<dbReference type="Gene3D" id="4.10.430.10">
    <property type="entry name" value="Histone-like protein H-NS, C-terminal domain"/>
    <property type="match status" value="1"/>
</dbReference>
<comment type="caution">
    <text evidence="3">The sequence shown here is derived from an EMBL/GenBank/DDBJ whole genome shotgun (WGS) entry which is preliminary data.</text>
</comment>
<dbReference type="EMBL" id="JAYMRV010000021">
    <property type="protein sequence ID" value="MEM5426735.1"/>
    <property type="molecule type" value="Genomic_DNA"/>
</dbReference>
<evidence type="ECO:0000259" key="2">
    <source>
        <dbReference type="Pfam" id="PF00816"/>
    </source>
</evidence>
<evidence type="ECO:0000256" key="1">
    <source>
        <dbReference type="SAM" id="MobiDB-lite"/>
    </source>
</evidence>
<reference evidence="3 4" key="1">
    <citation type="submission" date="2024-01" db="EMBL/GenBank/DDBJ databases">
        <title>The diversity of rhizobia nodulating Mimosa spp. in eleven states of Brazil covering several biomes is determined by host plant, location, and edaphic factors.</title>
        <authorList>
            <person name="Rouws L."/>
            <person name="Barauna A."/>
            <person name="Beukes C."/>
            <person name="De Faria S.M."/>
            <person name="Gross E."/>
            <person name="Dos Reis Junior F.B."/>
            <person name="Simon M."/>
            <person name="Maluk M."/>
            <person name="Odee D.W."/>
            <person name="Kenicer G."/>
            <person name="Young J.P.W."/>
            <person name="Reis V.M."/>
            <person name="Zilli J."/>
            <person name="James E.K."/>
        </authorList>
    </citation>
    <scope>NUCLEOTIDE SEQUENCE [LARGE SCALE GENOMIC DNA]</scope>
    <source>
        <strain evidence="3 4">JPY167</strain>
    </source>
</reference>
<keyword evidence="4" id="KW-1185">Reference proteome</keyword>
<feature type="compositionally biased region" description="Basic and acidic residues" evidence="1">
    <location>
        <begin position="113"/>
        <end position="124"/>
    </location>
</feature>
<evidence type="ECO:0000313" key="3">
    <source>
        <dbReference type="EMBL" id="MEM5426735.1"/>
    </source>
</evidence>
<name>A0ABU9S334_9BURK</name>
<organism evidence="3 4">
    <name type="scientific">Paraburkholderia ferrariae</name>
    <dbReference type="NCBI Taxonomy" id="386056"/>
    <lineage>
        <taxon>Bacteria</taxon>
        <taxon>Pseudomonadati</taxon>
        <taxon>Pseudomonadota</taxon>
        <taxon>Betaproteobacteria</taxon>
        <taxon>Burkholderiales</taxon>
        <taxon>Burkholderiaceae</taxon>
        <taxon>Paraburkholderia</taxon>
    </lineage>
</organism>
<dbReference type="InterPro" id="IPR037150">
    <property type="entry name" value="H-NS_C_dom_sf"/>
</dbReference>
<accession>A0ABU9S334</accession>